<sequence>MKKGGILNKRLNEVIASLGHMDTIVICDAGLPIPDENQRVDLAFEPGTPGQIQVLKAVLNEVVVEKVIMAEESKKVSPEMHEEILKLLGDKEIEYVPHTEFKERSKKSKAIIRTGEFTPYSNVMLVCGCAY</sequence>
<comment type="function">
    <text evidence="6">Catalyzes the interconversion of beta-pyran and beta-furan forms of D-ribose.</text>
</comment>
<dbReference type="UniPathway" id="UPA00916">
    <property type="reaction ID" value="UER00888"/>
</dbReference>
<dbReference type="PANTHER" id="PTHR37831:SF1">
    <property type="entry name" value="D-RIBOSE PYRANASE"/>
    <property type="match status" value="1"/>
</dbReference>
<feature type="active site" description="Proton donor" evidence="6">
    <location>
        <position position="20"/>
    </location>
</feature>
<dbReference type="NCBIfam" id="NF008761">
    <property type="entry name" value="PRK11797.1"/>
    <property type="match status" value="1"/>
</dbReference>
<organism evidence="7 8">
    <name type="scientific">Biomaibacter acetigenes</name>
    <dbReference type="NCBI Taxonomy" id="2316383"/>
    <lineage>
        <taxon>Bacteria</taxon>
        <taxon>Bacillati</taxon>
        <taxon>Bacillota</taxon>
        <taxon>Clostridia</taxon>
        <taxon>Thermosediminibacterales</taxon>
        <taxon>Tepidanaerobacteraceae</taxon>
        <taxon>Biomaibacter</taxon>
    </lineage>
</organism>
<gene>
    <name evidence="6" type="primary">rbsD</name>
    <name evidence="7" type="ORF">D2962_03530</name>
</gene>
<dbReference type="GO" id="GO:0005829">
    <property type="term" value="C:cytosol"/>
    <property type="evidence" value="ECO:0007669"/>
    <property type="project" value="TreeGrafter"/>
</dbReference>
<evidence type="ECO:0000256" key="2">
    <source>
        <dbReference type="ARBA" id="ARBA00012862"/>
    </source>
</evidence>
<dbReference type="Proteomes" id="UP000280960">
    <property type="component" value="Chromosome"/>
</dbReference>
<dbReference type="SUPFAM" id="SSF102546">
    <property type="entry name" value="RbsD-like"/>
    <property type="match status" value="1"/>
</dbReference>
<keyword evidence="8" id="KW-1185">Reference proteome</keyword>
<dbReference type="KEGG" id="bacg:D2962_03530"/>
<keyword evidence="3 6" id="KW-0963">Cytoplasm</keyword>
<comment type="subunit">
    <text evidence="6">Homodecamer.</text>
</comment>
<feature type="binding site" evidence="6">
    <location>
        <position position="98"/>
    </location>
    <ligand>
        <name>substrate</name>
    </ligand>
</feature>
<protein>
    <recommendedName>
        <fullName evidence="2 6">D-ribose pyranase</fullName>
        <ecNumber evidence="2 6">5.4.99.62</ecNumber>
    </recommendedName>
</protein>
<comment type="pathway">
    <text evidence="6">Carbohydrate metabolism; D-ribose degradation; D-ribose 5-phosphate from beta-D-ribopyranose: step 1/2.</text>
</comment>
<dbReference type="GO" id="GO:0019303">
    <property type="term" value="P:D-ribose catabolic process"/>
    <property type="evidence" value="ECO:0007669"/>
    <property type="project" value="UniProtKB-UniRule"/>
</dbReference>
<dbReference type="InterPro" id="IPR023750">
    <property type="entry name" value="RbsD-like_sf"/>
</dbReference>
<evidence type="ECO:0000256" key="3">
    <source>
        <dbReference type="ARBA" id="ARBA00022490"/>
    </source>
</evidence>
<dbReference type="GO" id="GO:0062193">
    <property type="term" value="F:D-ribose pyranase activity"/>
    <property type="evidence" value="ECO:0007669"/>
    <property type="project" value="UniProtKB-EC"/>
</dbReference>
<dbReference type="EC" id="5.4.99.62" evidence="2 6"/>
<dbReference type="HAMAP" id="MF_01661">
    <property type="entry name" value="D_rib_pyranase"/>
    <property type="match status" value="1"/>
</dbReference>
<comment type="catalytic activity">
    <reaction evidence="1 6">
        <text>beta-D-ribopyranose = beta-D-ribofuranose</text>
        <dbReference type="Rhea" id="RHEA:25432"/>
        <dbReference type="ChEBI" id="CHEBI:27476"/>
        <dbReference type="ChEBI" id="CHEBI:47002"/>
        <dbReference type="EC" id="5.4.99.62"/>
    </reaction>
</comment>
<evidence type="ECO:0000313" key="8">
    <source>
        <dbReference type="Proteomes" id="UP000280960"/>
    </source>
</evidence>
<feature type="binding site" evidence="6">
    <location>
        <begin position="120"/>
        <end position="122"/>
    </location>
    <ligand>
        <name>substrate</name>
    </ligand>
</feature>
<proteinExistence type="inferred from homology"/>
<feature type="binding site" evidence="6">
    <location>
        <position position="28"/>
    </location>
    <ligand>
        <name>substrate</name>
    </ligand>
</feature>
<dbReference type="AlphaFoldDB" id="A0A3G2R2U1"/>
<keyword evidence="5 6" id="KW-0119">Carbohydrate metabolism</keyword>
<name>A0A3G2R2U1_9FIRM</name>
<reference evidence="7 8" key="1">
    <citation type="submission" date="2018-10" db="EMBL/GenBank/DDBJ databases">
        <authorList>
            <person name="Zhang X."/>
        </authorList>
    </citation>
    <scope>NUCLEOTIDE SEQUENCE [LARGE SCALE GENOMIC DNA]</scope>
    <source>
        <strain evidence="7 8">SK-G1</strain>
    </source>
</reference>
<comment type="subcellular location">
    <subcellularLocation>
        <location evidence="6">Cytoplasm</location>
    </subcellularLocation>
</comment>
<dbReference type="Gene3D" id="3.40.1650.10">
    <property type="entry name" value="RbsD-like domain"/>
    <property type="match status" value="1"/>
</dbReference>
<dbReference type="RefSeq" id="WP_120765411.1">
    <property type="nucleotide sequence ID" value="NZ_CP033169.1"/>
</dbReference>
<evidence type="ECO:0000256" key="5">
    <source>
        <dbReference type="ARBA" id="ARBA00023277"/>
    </source>
</evidence>
<dbReference type="InterPro" id="IPR023064">
    <property type="entry name" value="D-ribose_pyranase"/>
</dbReference>
<dbReference type="PANTHER" id="PTHR37831">
    <property type="entry name" value="D-RIBOSE PYRANASE"/>
    <property type="match status" value="1"/>
</dbReference>
<evidence type="ECO:0000313" key="7">
    <source>
        <dbReference type="EMBL" id="AYO29804.1"/>
    </source>
</evidence>
<evidence type="ECO:0000256" key="6">
    <source>
        <dbReference type="HAMAP-Rule" id="MF_01661"/>
    </source>
</evidence>
<dbReference type="EMBL" id="CP033169">
    <property type="protein sequence ID" value="AYO29804.1"/>
    <property type="molecule type" value="Genomic_DNA"/>
</dbReference>
<comment type="similarity">
    <text evidence="6">Belongs to the RbsD / FucU family. RbsD subfamily.</text>
</comment>
<dbReference type="InterPro" id="IPR007721">
    <property type="entry name" value="RbsD_FucU"/>
</dbReference>
<evidence type="ECO:0000256" key="4">
    <source>
        <dbReference type="ARBA" id="ARBA00023235"/>
    </source>
</evidence>
<keyword evidence="4 6" id="KW-0413">Isomerase</keyword>
<dbReference type="GO" id="GO:0048029">
    <property type="term" value="F:monosaccharide binding"/>
    <property type="evidence" value="ECO:0007669"/>
    <property type="project" value="InterPro"/>
</dbReference>
<accession>A0A3G2R2U1</accession>
<dbReference type="GO" id="GO:0016872">
    <property type="term" value="F:intramolecular lyase activity"/>
    <property type="evidence" value="ECO:0007669"/>
    <property type="project" value="UniProtKB-UniRule"/>
</dbReference>
<evidence type="ECO:0000256" key="1">
    <source>
        <dbReference type="ARBA" id="ARBA00000223"/>
    </source>
</evidence>
<dbReference type="Pfam" id="PF05025">
    <property type="entry name" value="RbsD_FucU"/>
    <property type="match status" value="1"/>
</dbReference>